<dbReference type="InterPro" id="IPR002656">
    <property type="entry name" value="Acyl_transf_3_dom"/>
</dbReference>
<feature type="transmembrane region" description="Helical" evidence="2">
    <location>
        <begin position="358"/>
        <end position="380"/>
    </location>
</feature>
<dbReference type="Proteomes" id="UP001197247">
    <property type="component" value="Unassembled WGS sequence"/>
</dbReference>
<feature type="transmembrane region" description="Helical" evidence="2">
    <location>
        <begin position="184"/>
        <end position="203"/>
    </location>
</feature>
<gene>
    <name evidence="5" type="ORF">KIH74_11330</name>
</gene>
<dbReference type="InterPro" id="IPR050879">
    <property type="entry name" value="Acyltransferase_3"/>
</dbReference>
<feature type="transmembrane region" description="Helical" evidence="2">
    <location>
        <begin position="51"/>
        <end position="71"/>
    </location>
</feature>
<feature type="domain" description="SGNH" evidence="4">
    <location>
        <begin position="433"/>
        <end position="662"/>
    </location>
</feature>
<keyword evidence="2" id="KW-1133">Transmembrane helix</keyword>
<accession>A0ABS5TEM6</accession>
<keyword evidence="2" id="KW-0812">Transmembrane</keyword>
<dbReference type="EMBL" id="JAHBAY010000004">
    <property type="protein sequence ID" value="MBT0769516.1"/>
    <property type="molecule type" value="Genomic_DNA"/>
</dbReference>
<dbReference type="PANTHER" id="PTHR23028:SF53">
    <property type="entry name" value="ACYL_TRANSF_3 DOMAIN-CONTAINING PROTEIN"/>
    <property type="match status" value="1"/>
</dbReference>
<evidence type="ECO:0000313" key="6">
    <source>
        <dbReference type="Proteomes" id="UP001197247"/>
    </source>
</evidence>
<proteinExistence type="predicted"/>
<organism evidence="5 6">
    <name type="scientific">Kineosporia corallincola</name>
    <dbReference type="NCBI Taxonomy" id="2835133"/>
    <lineage>
        <taxon>Bacteria</taxon>
        <taxon>Bacillati</taxon>
        <taxon>Actinomycetota</taxon>
        <taxon>Actinomycetes</taxon>
        <taxon>Kineosporiales</taxon>
        <taxon>Kineosporiaceae</taxon>
        <taxon>Kineosporia</taxon>
    </lineage>
</organism>
<feature type="region of interest" description="Disordered" evidence="1">
    <location>
        <begin position="400"/>
        <end position="423"/>
    </location>
</feature>
<dbReference type="GO" id="GO:0016746">
    <property type="term" value="F:acyltransferase activity"/>
    <property type="evidence" value="ECO:0007669"/>
    <property type="project" value="UniProtKB-KW"/>
</dbReference>
<keyword evidence="5" id="KW-0012">Acyltransferase</keyword>
<feature type="region of interest" description="Disordered" evidence="1">
    <location>
        <begin position="1"/>
        <end position="23"/>
    </location>
</feature>
<evidence type="ECO:0000256" key="1">
    <source>
        <dbReference type="SAM" id="MobiDB-lite"/>
    </source>
</evidence>
<feature type="transmembrane region" description="Helical" evidence="2">
    <location>
        <begin position="262"/>
        <end position="281"/>
    </location>
</feature>
<feature type="domain" description="Acyltransferase 3" evidence="3">
    <location>
        <begin position="26"/>
        <end position="343"/>
    </location>
</feature>
<evidence type="ECO:0000259" key="4">
    <source>
        <dbReference type="Pfam" id="PF19040"/>
    </source>
</evidence>
<feature type="transmembrane region" description="Helical" evidence="2">
    <location>
        <begin position="322"/>
        <end position="346"/>
    </location>
</feature>
<protein>
    <submittedName>
        <fullName evidence="5">Acyltransferase</fullName>
    </submittedName>
</protein>
<keyword evidence="2" id="KW-0472">Membrane</keyword>
<evidence type="ECO:0000259" key="3">
    <source>
        <dbReference type="Pfam" id="PF01757"/>
    </source>
</evidence>
<dbReference type="RefSeq" id="WP_214155817.1">
    <property type="nucleotide sequence ID" value="NZ_JAHBAY010000004.1"/>
</dbReference>
<dbReference type="InterPro" id="IPR043968">
    <property type="entry name" value="SGNH"/>
</dbReference>
<keyword evidence="6" id="KW-1185">Reference proteome</keyword>
<name>A0ABS5TEM6_9ACTN</name>
<sequence>MKHAPIDAPPPAGGARTTQASSHRSDIQGLRAVAVLMVLLYHTGLGPSGGFIGVDVFFVLSGFLITGLLIREHDRTGRIALLTFWARRARRLLPAGVLVLLVTCLVARWWLPAARWESIGQDAIAASAYFINWRLAAGSVDYLSEGAAASPLQHYWSLAIEEQFYLAWPLLITLLLIPRSRRPAAAVIGLVIAGSFTLALLTYGPQTYFTTHTRVWELAAGALCAVVMSRRSGQPRWGGAMSWLGLALTVGALFVVRPETMWPGPLTAVVVAGTVLVLRFGEAPRGTGRLLSVRPLTWLGDISYSLYLWHWPLVVFAERDGVLTLAEGAGVAVVSVLLAAVTYVLVERPARTARFWLPTRLGIAGGLTLVLVAAGSGSALSQSRSITEAKDPAGAAAVQTVQTSATTLSPPPEEAEDDSGDIYRRDCPSNYEDTSVRPCVFDYSTGAADPVVAVVGDSKAGQWVPALEEIAKQHHWKLISITKAGCPFSDITRLEGKPLTEYTACVTWNQAAVQELRTLAPDVLFTTQLGTYITTKNGEQLDGEANREEEIRGLSARIDEVTAAGIPVVTFAETPHLPQFAPDCVSLHLNDLTACAVDRAEAFANSGIVKEASERSDVPMLDLTDSICAPTQCAVVIGDVLAYRDDHHLTATFARTLAPFVEQRLGAALESEPTVRSELLD</sequence>
<evidence type="ECO:0000313" key="5">
    <source>
        <dbReference type="EMBL" id="MBT0769516.1"/>
    </source>
</evidence>
<reference evidence="5 6" key="1">
    <citation type="submission" date="2021-05" db="EMBL/GenBank/DDBJ databases">
        <title>Kineosporia and Streptomyces sp. nov. two new marine actinobacteria isolated from Coral.</title>
        <authorList>
            <person name="Buangrab K."/>
            <person name="Sutthacheep M."/>
            <person name="Yeemin T."/>
            <person name="Harunari E."/>
            <person name="Igarashi Y."/>
            <person name="Kanchanasin P."/>
            <person name="Tanasupawat S."/>
            <person name="Phongsopitanun W."/>
        </authorList>
    </citation>
    <scope>NUCLEOTIDE SEQUENCE [LARGE SCALE GENOMIC DNA]</scope>
    <source>
        <strain evidence="5 6">J2-2</strain>
    </source>
</reference>
<dbReference type="Pfam" id="PF19040">
    <property type="entry name" value="SGNH"/>
    <property type="match status" value="1"/>
</dbReference>
<keyword evidence="5" id="KW-0808">Transferase</keyword>
<dbReference type="PANTHER" id="PTHR23028">
    <property type="entry name" value="ACETYLTRANSFERASE"/>
    <property type="match status" value="1"/>
</dbReference>
<feature type="transmembrane region" description="Helical" evidence="2">
    <location>
        <begin position="240"/>
        <end position="256"/>
    </location>
</feature>
<feature type="transmembrane region" description="Helical" evidence="2">
    <location>
        <begin position="293"/>
        <end position="310"/>
    </location>
</feature>
<feature type="transmembrane region" description="Helical" evidence="2">
    <location>
        <begin position="92"/>
        <end position="111"/>
    </location>
</feature>
<evidence type="ECO:0000256" key="2">
    <source>
        <dbReference type="SAM" id="Phobius"/>
    </source>
</evidence>
<dbReference type="Pfam" id="PF01757">
    <property type="entry name" value="Acyl_transf_3"/>
    <property type="match status" value="1"/>
</dbReference>
<comment type="caution">
    <text evidence="5">The sequence shown here is derived from an EMBL/GenBank/DDBJ whole genome shotgun (WGS) entry which is preliminary data.</text>
</comment>